<dbReference type="AlphaFoldDB" id="A0AAD7ULG2"/>
<evidence type="ECO:0000313" key="5">
    <source>
        <dbReference type="Proteomes" id="UP001230188"/>
    </source>
</evidence>
<dbReference type="GO" id="GO:0005737">
    <property type="term" value="C:cytoplasm"/>
    <property type="evidence" value="ECO:0007669"/>
    <property type="project" value="TreeGrafter"/>
</dbReference>
<reference evidence="4" key="1">
    <citation type="submission" date="2023-01" db="EMBL/GenBank/DDBJ databases">
        <title>Metagenome sequencing of chrysophaentin producing Chrysophaeum taylorii.</title>
        <authorList>
            <person name="Davison J."/>
            <person name="Bewley C."/>
        </authorList>
    </citation>
    <scope>NUCLEOTIDE SEQUENCE</scope>
    <source>
        <strain evidence="4">NIES-1699</strain>
    </source>
</reference>
<protein>
    <recommendedName>
        <fullName evidence="6">Glutathione S-transferase</fullName>
    </recommendedName>
</protein>
<dbReference type="PANTHER" id="PTHR43968:SF14">
    <property type="entry name" value="GLUTATHIONE S-TRANSFERASE"/>
    <property type="match status" value="1"/>
</dbReference>
<feature type="domain" description="GST C-terminal" evidence="3">
    <location>
        <begin position="131"/>
        <end position="266"/>
    </location>
</feature>
<evidence type="ECO:0008006" key="6">
    <source>
        <dbReference type="Google" id="ProtNLM"/>
    </source>
</evidence>
<evidence type="ECO:0000259" key="2">
    <source>
        <dbReference type="PROSITE" id="PS50404"/>
    </source>
</evidence>
<dbReference type="Pfam" id="PF13410">
    <property type="entry name" value="GST_C_2"/>
    <property type="match status" value="1"/>
</dbReference>
<dbReference type="PROSITE" id="PS50405">
    <property type="entry name" value="GST_CTER"/>
    <property type="match status" value="1"/>
</dbReference>
<feature type="compositionally biased region" description="Basic and acidic residues" evidence="1">
    <location>
        <begin position="13"/>
        <end position="28"/>
    </location>
</feature>
<dbReference type="InterPro" id="IPR050983">
    <property type="entry name" value="GST_Omega/HSP26"/>
</dbReference>
<dbReference type="PROSITE" id="PS50404">
    <property type="entry name" value="GST_NTER"/>
    <property type="match status" value="1"/>
</dbReference>
<dbReference type="PANTHER" id="PTHR43968">
    <property type="match status" value="1"/>
</dbReference>
<evidence type="ECO:0000313" key="4">
    <source>
        <dbReference type="EMBL" id="KAJ8609613.1"/>
    </source>
</evidence>
<feature type="region of interest" description="Disordered" evidence="1">
    <location>
        <begin position="1"/>
        <end position="38"/>
    </location>
</feature>
<feature type="domain" description="GST N-terminal" evidence="2">
    <location>
        <begin position="52"/>
        <end position="133"/>
    </location>
</feature>
<dbReference type="InterPro" id="IPR036249">
    <property type="entry name" value="Thioredoxin-like_sf"/>
</dbReference>
<organism evidence="4 5">
    <name type="scientific">Chrysophaeum taylorii</name>
    <dbReference type="NCBI Taxonomy" id="2483200"/>
    <lineage>
        <taxon>Eukaryota</taxon>
        <taxon>Sar</taxon>
        <taxon>Stramenopiles</taxon>
        <taxon>Ochrophyta</taxon>
        <taxon>Pelagophyceae</taxon>
        <taxon>Pelagomonadales</taxon>
        <taxon>Pelagomonadaceae</taxon>
        <taxon>Chrysophaeum</taxon>
    </lineage>
</organism>
<dbReference type="CDD" id="cd00570">
    <property type="entry name" value="GST_N_family"/>
    <property type="match status" value="1"/>
</dbReference>
<dbReference type="EMBL" id="JAQMWT010000136">
    <property type="protein sequence ID" value="KAJ8609613.1"/>
    <property type="molecule type" value="Genomic_DNA"/>
</dbReference>
<dbReference type="Proteomes" id="UP001230188">
    <property type="component" value="Unassembled WGS sequence"/>
</dbReference>
<keyword evidence="5" id="KW-1185">Reference proteome</keyword>
<dbReference type="InterPro" id="IPR036282">
    <property type="entry name" value="Glutathione-S-Trfase_C_sf"/>
</dbReference>
<dbReference type="Gene3D" id="1.20.1050.10">
    <property type="match status" value="1"/>
</dbReference>
<sequence length="434" mass="48028">MFGGSVRPPSAREWSELDIPEHLRETNLREGPPSARALERPFGRSATAAPSITLYRDHAAWCPYCQKTWMLLEEKRVPYRIEKINMACYGDKPRSFFDAQPSGTLPAAEIDGSVLRSSDAIILAILDAPGDASLDARQHPRCSFLLDLERQHFSAWLRWLGGGEGDKSYFVQVLDAVEAAIEGPYFLGDFTFVDCMYAPFLERMAASLAYFKGWVARGARETTGDPDLDAWQRYPKLNAWFDAMETRPAYRATMSDWYTHAHDLPPQLGGCVSSRTAGAVEVRSDVDSWTSEAPRFEPLWPWVDDARKEAAARLVANGPNVAKFAARGASAPGFPPFRAELADPNARPNDRLLPAVDAFLRLVAENLLVRQHPGGDDGYATAVSSLTTSDARDLGKCVAYLRDRVGVPRDMSFPAARALRLECNALIDALHGVH</sequence>
<dbReference type="Pfam" id="PF13409">
    <property type="entry name" value="GST_N_2"/>
    <property type="match status" value="1"/>
</dbReference>
<dbReference type="SUPFAM" id="SSF47616">
    <property type="entry name" value="GST C-terminal domain-like"/>
    <property type="match status" value="1"/>
</dbReference>
<proteinExistence type="predicted"/>
<evidence type="ECO:0000259" key="3">
    <source>
        <dbReference type="PROSITE" id="PS50405"/>
    </source>
</evidence>
<comment type="caution">
    <text evidence="4">The sequence shown here is derived from an EMBL/GenBank/DDBJ whole genome shotgun (WGS) entry which is preliminary data.</text>
</comment>
<accession>A0AAD7ULG2</accession>
<gene>
    <name evidence="4" type="ORF">CTAYLR_006273</name>
</gene>
<evidence type="ECO:0000256" key="1">
    <source>
        <dbReference type="SAM" id="MobiDB-lite"/>
    </source>
</evidence>
<dbReference type="InterPro" id="IPR004045">
    <property type="entry name" value="Glutathione_S-Trfase_N"/>
</dbReference>
<dbReference type="SUPFAM" id="SSF52833">
    <property type="entry name" value="Thioredoxin-like"/>
    <property type="match status" value="1"/>
</dbReference>
<dbReference type="InterPro" id="IPR010987">
    <property type="entry name" value="Glutathione-S-Trfase_C-like"/>
</dbReference>
<name>A0AAD7ULG2_9STRA</name>
<dbReference type="Gene3D" id="3.40.30.10">
    <property type="entry name" value="Glutaredoxin"/>
    <property type="match status" value="1"/>
</dbReference>